<comment type="catalytic activity">
    <reaction evidence="5 6">
        <text>queuosine 5'-phosphate + H2O = queuine + D-ribose 5-phosphate</text>
        <dbReference type="Rhea" id="RHEA:75387"/>
        <dbReference type="ChEBI" id="CHEBI:15377"/>
        <dbReference type="ChEBI" id="CHEBI:17433"/>
        <dbReference type="ChEBI" id="CHEBI:78346"/>
        <dbReference type="ChEBI" id="CHEBI:194371"/>
    </reaction>
    <physiologicalReaction direction="left-to-right" evidence="5 6">
        <dbReference type="Rhea" id="RHEA:75388"/>
    </physiologicalReaction>
</comment>
<dbReference type="GO" id="GO:0016787">
    <property type="term" value="F:hydrolase activity"/>
    <property type="evidence" value="ECO:0007669"/>
    <property type="project" value="UniProtKB-KW"/>
</dbReference>
<dbReference type="PANTHER" id="PTHR21314">
    <property type="entry name" value="QUEUOSINE 5'-PHOSPHATE N-GLYCOSYLASE_HYDROLASE-RELATED"/>
    <property type="match status" value="1"/>
</dbReference>
<dbReference type="PANTHER" id="PTHR21314:SF0">
    <property type="entry name" value="QUEUOSINE 5'-PHOSPHATE N-GLYCOSYLASE_HYDROLASE"/>
    <property type="match status" value="1"/>
</dbReference>
<reference evidence="7" key="1">
    <citation type="journal article" date="2023" name="Mol. Biol. Evol.">
        <title>Third-Generation Sequencing Reveals the Adaptive Role of the Epigenome in Three Deep-Sea Polychaetes.</title>
        <authorList>
            <person name="Perez M."/>
            <person name="Aroh O."/>
            <person name="Sun Y."/>
            <person name="Lan Y."/>
            <person name="Juniper S.K."/>
            <person name="Young C.R."/>
            <person name="Angers B."/>
            <person name="Qian P.Y."/>
        </authorList>
    </citation>
    <scope>NUCLEOTIDE SEQUENCE</scope>
    <source>
        <strain evidence="7">R07B-5</strain>
    </source>
</reference>
<name>A0AAD9PDF7_RIDPI</name>
<dbReference type="InterPro" id="IPR019438">
    <property type="entry name" value="Q_salvage"/>
</dbReference>
<dbReference type="GO" id="GO:0006400">
    <property type="term" value="P:tRNA modification"/>
    <property type="evidence" value="ECO:0007669"/>
    <property type="project" value="TreeGrafter"/>
</dbReference>
<evidence type="ECO:0000256" key="1">
    <source>
        <dbReference type="ARBA" id="ARBA00022801"/>
    </source>
</evidence>
<evidence type="ECO:0000313" key="8">
    <source>
        <dbReference type="Proteomes" id="UP001209878"/>
    </source>
</evidence>
<proteinExistence type="inferred from homology"/>
<accession>A0AAD9PDF7</accession>
<evidence type="ECO:0000256" key="5">
    <source>
        <dbReference type="ARBA" id="ARBA00048204"/>
    </source>
</evidence>
<keyword evidence="8" id="KW-1185">Reference proteome</keyword>
<organism evidence="7 8">
    <name type="scientific">Ridgeia piscesae</name>
    <name type="common">Tubeworm</name>
    <dbReference type="NCBI Taxonomy" id="27915"/>
    <lineage>
        <taxon>Eukaryota</taxon>
        <taxon>Metazoa</taxon>
        <taxon>Spiralia</taxon>
        <taxon>Lophotrochozoa</taxon>
        <taxon>Annelida</taxon>
        <taxon>Polychaeta</taxon>
        <taxon>Sedentaria</taxon>
        <taxon>Canalipalpata</taxon>
        <taxon>Sabellida</taxon>
        <taxon>Siboglinidae</taxon>
        <taxon>Ridgeia</taxon>
    </lineage>
</organism>
<dbReference type="EC" id="3.2.2.-" evidence="6"/>
<evidence type="ECO:0000256" key="4">
    <source>
        <dbReference type="ARBA" id="ARBA00035393"/>
    </source>
</evidence>
<comment type="similarity">
    <text evidence="2 6">Belongs to the QNG1 protein family.</text>
</comment>
<evidence type="ECO:0000256" key="3">
    <source>
        <dbReference type="ARBA" id="ARBA00035306"/>
    </source>
</evidence>
<evidence type="ECO:0000313" key="7">
    <source>
        <dbReference type="EMBL" id="KAK2192613.1"/>
    </source>
</evidence>
<protein>
    <recommendedName>
        <fullName evidence="3 6">Queuosine 5'-phosphate N-glycosylase/hydrolase</fullName>
        <ecNumber evidence="6">3.2.2.-</ecNumber>
    </recommendedName>
    <alternativeName>
        <fullName evidence="4 6">Queuosine-nucleotide N-glycosylase/hydrolase</fullName>
    </alternativeName>
</protein>
<evidence type="ECO:0000256" key="6">
    <source>
        <dbReference type="RuleBase" id="RU365002"/>
    </source>
</evidence>
<comment type="function">
    <text evidence="6">Catalyzes the hydrolysis of queuosine 5'-phosphate, releasing the nucleobase queuine (q). Is required for salvage of queuine from exogenous queuosine (Q) that is imported and then converted to queuosine 5'-phosphate intracellularly.</text>
</comment>
<evidence type="ECO:0000256" key="2">
    <source>
        <dbReference type="ARBA" id="ARBA00035119"/>
    </source>
</evidence>
<dbReference type="Pfam" id="PF10343">
    <property type="entry name" value="Q_salvage"/>
    <property type="match status" value="1"/>
</dbReference>
<gene>
    <name evidence="7" type="ORF">NP493_26g07038</name>
</gene>
<dbReference type="EMBL" id="JAODUO010000027">
    <property type="protein sequence ID" value="KAK2192613.1"/>
    <property type="molecule type" value="Genomic_DNA"/>
</dbReference>
<dbReference type="AlphaFoldDB" id="A0AAD9PDF7"/>
<keyword evidence="1 6" id="KW-0378">Hydrolase</keyword>
<dbReference type="Proteomes" id="UP001209878">
    <property type="component" value="Unassembled WGS sequence"/>
</dbReference>
<comment type="caution">
    <text evidence="7">The sequence shown here is derived from an EMBL/GenBank/DDBJ whole genome shotgun (WGS) entry which is preliminary data.</text>
</comment>
<sequence length="383" mass="43317">MRRIHRIASHVFDSGISLLVKSTRPVRVWTRVCHKMRPSTGGDEVLLPRESARWVAERSTDVKICQDGIKKTAQLIEEGVTGAEPSISLGRWREHQLNPKTTDKAAIDWIFLCDTLNFSFWTPPGTEKYAVNYGGQSWTGYWSLCAAINRALDKGIPVTDPKYYSTLSEQTLASVFKSDTATAMPLLKERLAALHEAGQVLVEKYDGSFVNMLKKSNKSAGTLLRMVVAEFSSYRDEADYMGKRVSCYKRAQILIADIWACCEGQGLGAFDDIDSITMFADYRIPQVLVWLGALQYSDKLNETLAKDTMFESGDRLEVEIRGCSIWAVELIVEEVRKSLASKKLDSAVIVNAILVDHYLWDYRRDHAAETDHIPIHKIRCIYY</sequence>